<evidence type="ECO:0000256" key="2">
    <source>
        <dbReference type="ARBA" id="ARBA00022574"/>
    </source>
</evidence>
<dbReference type="InterPro" id="IPR000009">
    <property type="entry name" value="PP2A_PR55"/>
</dbReference>
<dbReference type="OrthoDB" id="296073at2759"/>
<dbReference type="InterPro" id="IPR036322">
    <property type="entry name" value="WD40_repeat_dom_sf"/>
</dbReference>
<dbReference type="GO" id="GO:0019888">
    <property type="term" value="F:protein phosphatase regulator activity"/>
    <property type="evidence" value="ECO:0007669"/>
    <property type="project" value="InterPro"/>
</dbReference>
<dbReference type="Pfam" id="PF00400">
    <property type="entry name" value="WD40"/>
    <property type="match status" value="1"/>
</dbReference>
<dbReference type="Proteomes" id="UP000039865">
    <property type="component" value="Unassembled WGS sequence"/>
</dbReference>
<accession>A0A078AA39</accession>
<evidence type="ECO:0000256" key="3">
    <source>
        <dbReference type="ARBA" id="ARBA00022737"/>
    </source>
</evidence>
<dbReference type="OMA" id="LVPMELI"/>
<evidence type="ECO:0000313" key="4">
    <source>
        <dbReference type="EMBL" id="CDW78751.1"/>
    </source>
</evidence>
<dbReference type="InParanoid" id="A0A078AA39"/>
<proteinExistence type="inferred from homology"/>
<protein>
    <submittedName>
        <fullName evidence="4">Serine threonine-protein phosphatase 2a 55 kDa regulatory subunit b beta isoform</fullName>
    </submittedName>
</protein>
<dbReference type="GO" id="GO:0000159">
    <property type="term" value="C:protein phosphatase type 2A complex"/>
    <property type="evidence" value="ECO:0007669"/>
    <property type="project" value="InterPro"/>
</dbReference>
<dbReference type="AlphaFoldDB" id="A0A078AA39"/>
<comment type="similarity">
    <text evidence="1">Belongs to the phosphatase 2A regulatory subunit B family.</text>
</comment>
<dbReference type="SUPFAM" id="SSF50978">
    <property type="entry name" value="WD40 repeat-like"/>
    <property type="match status" value="1"/>
</dbReference>
<sequence length="407" mass="47075">MNEGNSESDSPDGAKYPSLQFLTEFQSHEPEFNFQKTLEISEKVTSIEWINLGYNGFNPQLITTNDKVIKLFQIKTNKYLDIIIEEEEAKDLDGHMSSVKQLELQNQLIIPSFPKQKKMDQLDEGIKLRNTYINGHSYHIHSVSQSYDQECFLSADDITINLWNIEDKSKSYNILNIQPANIQDLQEVITHVEFHPIKSLEFIYSSSKGYFKICDMRTNMNVSDSSITINTTDEVGRANEYSEIINSCTWASFVKGESQYEAISRDFCSIKLWDIRMPNQPIKKYLVNDYVEDKLAQLYSNDCIFDRFDLKQNYTGNLLSTGGYNRSFQVIDQHNNQNVTLLANAEMKRFQSSQIVRKYQDQSGKLSSPLWEGQSINFDEKVLHTSWHPHENRLAVASSSCIFLYSQ</sequence>
<gene>
    <name evidence="4" type="primary">Contig4798.g5125</name>
    <name evidence="4" type="ORF">STYLEM_7735</name>
</gene>
<evidence type="ECO:0000256" key="1">
    <source>
        <dbReference type="ARBA" id="ARBA00008259"/>
    </source>
</evidence>
<dbReference type="InterPro" id="IPR015943">
    <property type="entry name" value="WD40/YVTN_repeat-like_dom_sf"/>
</dbReference>
<dbReference type="Gene3D" id="2.130.10.10">
    <property type="entry name" value="YVTN repeat-like/Quinoprotein amine dehydrogenase"/>
    <property type="match status" value="1"/>
</dbReference>
<evidence type="ECO:0000313" key="5">
    <source>
        <dbReference type="Proteomes" id="UP000039865"/>
    </source>
</evidence>
<keyword evidence="2" id="KW-0853">WD repeat</keyword>
<dbReference type="EMBL" id="CCKQ01007394">
    <property type="protein sequence ID" value="CDW78751.1"/>
    <property type="molecule type" value="Genomic_DNA"/>
</dbReference>
<dbReference type="PIRSF" id="PIRSF037309">
    <property type="entry name" value="PP2A_PR55"/>
    <property type="match status" value="1"/>
</dbReference>
<dbReference type="InterPro" id="IPR001680">
    <property type="entry name" value="WD40_rpt"/>
</dbReference>
<dbReference type="PRINTS" id="PR00600">
    <property type="entry name" value="PP2APR55"/>
</dbReference>
<dbReference type="PANTHER" id="PTHR11871">
    <property type="entry name" value="PROTEIN PHOSPHATASE PP2A REGULATORY SUBUNIT B"/>
    <property type="match status" value="1"/>
</dbReference>
<reference evidence="4 5" key="1">
    <citation type="submission" date="2014-06" db="EMBL/GenBank/DDBJ databases">
        <authorList>
            <person name="Swart Estienne"/>
        </authorList>
    </citation>
    <scope>NUCLEOTIDE SEQUENCE [LARGE SCALE GENOMIC DNA]</scope>
    <source>
        <strain evidence="4 5">130c</strain>
    </source>
</reference>
<name>A0A078AA39_STYLE</name>
<organism evidence="4 5">
    <name type="scientific">Stylonychia lemnae</name>
    <name type="common">Ciliate</name>
    <dbReference type="NCBI Taxonomy" id="5949"/>
    <lineage>
        <taxon>Eukaryota</taxon>
        <taxon>Sar</taxon>
        <taxon>Alveolata</taxon>
        <taxon>Ciliophora</taxon>
        <taxon>Intramacronucleata</taxon>
        <taxon>Spirotrichea</taxon>
        <taxon>Stichotrichia</taxon>
        <taxon>Sporadotrichida</taxon>
        <taxon>Oxytrichidae</taxon>
        <taxon>Stylonychinae</taxon>
        <taxon>Stylonychia</taxon>
    </lineage>
</organism>
<keyword evidence="5" id="KW-1185">Reference proteome</keyword>
<keyword evidence="3" id="KW-0677">Repeat</keyword>